<gene>
    <name evidence="5" type="primary">TNFRSF9</name>
    <name evidence="5" type="ORF">Y1Q_0011836</name>
</gene>
<comment type="caution">
    <text evidence="5">The sequence shown here is derived from an EMBL/GenBank/DDBJ whole genome shotgun (WGS) entry which is preliminary data.</text>
</comment>
<dbReference type="InterPro" id="IPR001368">
    <property type="entry name" value="TNFR/NGFR_Cys_rich_reg"/>
</dbReference>
<dbReference type="SMART" id="SM00208">
    <property type="entry name" value="TNFR"/>
    <property type="match status" value="2"/>
</dbReference>
<evidence type="ECO:0000256" key="1">
    <source>
        <dbReference type="PROSITE-ProRule" id="PRU00206"/>
    </source>
</evidence>
<dbReference type="Pfam" id="PF00020">
    <property type="entry name" value="TNFR_c6"/>
    <property type="match status" value="2"/>
</dbReference>
<feature type="disulfide bond" evidence="1">
    <location>
        <begin position="49"/>
        <end position="64"/>
    </location>
</feature>
<feature type="disulfide bond" evidence="1">
    <location>
        <begin position="67"/>
        <end position="80"/>
    </location>
</feature>
<keyword evidence="2" id="KW-1133">Transmembrane helix</keyword>
<evidence type="ECO:0000256" key="2">
    <source>
        <dbReference type="SAM" id="Phobius"/>
    </source>
</evidence>
<keyword evidence="6" id="KW-1185">Reference proteome</keyword>
<dbReference type="SUPFAM" id="SSF57184">
    <property type="entry name" value="Growth factor receptor domain"/>
    <property type="match status" value="1"/>
</dbReference>
<keyword evidence="3" id="KW-0732">Signal</keyword>
<dbReference type="OrthoDB" id="9423210at2759"/>
<keyword evidence="2" id="KW-0472">Membrane</keyword>
<evidence type="ECO:0000313" key="6">
    <source>
        <dbReference type="Proteomes" id="UP000050525"/>
    </source>
</evidence>
<dbReference type="GO" id="GO:0038023">
    <property type="term" value="F:signaling receptor activity"/>
    <property type="evidence" value="ECO:0007669"/>
    <property type="project" value="TreeGrafter"/>
</dbReference>
<sequence>MGRGRLRLVTAALLLLSVRAAPPCDQTCPAGTYLDPRTCGRTNEPCKLCPTGTFASEAGARGGCISCRICEGIFTYRRSCSAIEDAQCKCKSGYRCTRGDCRECAQNCGRGEQLIGTGCETCPWGTFNNQSDGFCKKWTKCSGDEVLKQGTSTSDVICSHMSGSLAPPASTTYPAIPFSTPGPGKNLEMDIVLTVGLVLAIVFLLPLGVFLIFWKKRKLPDMLKRIYITPEQSTQEEDACSCRFPEEEQGEYDDCSKLAQFKDSPMN</sequence>
<keyword evidence="5" id="KW-0675">Receptor</keyword>
<dbReference type="CTD" id="3604"/>
<evidence type="ECO:0000313" key="5">
    <source>
        <dbReference type="EMBL" id="KYO17347.1"/>
    </source>
</evidence>
<evidence type="ECO:0000256" key="3">
    <source>
        <dbReference type="SAM" id="SignalP"/>
    </source>
</evidence>
<feature type="signal peptide" evidence="3">
    <location>
        <begin position="1"/>
        <end position="20"/>
    </location>
</feature>
<dbReference type="STRING" id="8496.A0A151LYK7"/>
<dbReference type="Gene3D" id="2.10.50.10">
    <property type="entry name" value="Tumor Necrosis Factor Receptor, subunit A, domain 2"/>
    <property type="match status" value="2"/>
</dbReference>
<evidence type="ECO:0000259" key="4">
    <source>
        <dbReference type="PROSITE" id="PS50050"/>
    </source>
</evidence>
<dbReference type="GeneID" id="102557646"/>
<feature type="repeat" description="TNFR-Cys" evidence="1">
    <location>
        <begin position="48"/>
        <end position="88"/>
    </location>
</feature>
<dbReference type="InterPro" id="IPR009030">
    <property type="entry name" value="Growth_fac_rcpt_cys_sf"/>
</dbReference>
<dbReference type="KEGG" id="amj:102557646"/>
<feature type="domain" description="TNFR-Cys" evidence="4">
    <location>
        <begin position="48"/>
        <end position="88"/>
    </location>
</feature>
<keyword evidence="2" id="KW-0812">Transmembrane</keyword>
<dbReference type="PANTHER" id="PTHR47139">
    <property type="entry name" value="TUMOR NECROSIS FACTOR RECEPTOR SUPERFAMILY MEMBER 9"/>
    <property type="match status" value="1"/>
</dbReference>
<dbReference type="AlphaFoldDB" id="A0A151LYK7"/>
<dbReference type="EMBL" id="AKHW03007022">
    <property type="protein sequence ID" value="KYO17347.1"/>
    <property type="molecule type" value="Genomic_DNA"/>
</dbReference>
<dbReference type="GO" id="GO:0042127">
    <property type="term" value="P:regulation of cell population proliferation"/>
    <property type="evidence" value="ECO:0007669"/>
    <property type="project" value="TreeGrafter"/>
</dbReference>
<feature type="chain" id="PRO_5007584595" evidence="3">
    <location>
        <begin position="21"/>
        <end position="267"/>
    </location>
</feature>
<dbReference type="RefSeq" id="XP_019336530.1">
    <property type="nucleotide sequence ID" value="XM_019480985.2"/>
</dbReference>
<dbReference type="PANTHER" id="PTHR47139:SF1">
    <property type="entry name" value="TUMOR NECROSIS FACTOR RECEPTOR SUPERFAMILY MEMBER 9"/>
    <property type="match status" value="1"/>
</dbReference>
<dbReference type="Proteomes" id="UP000050525">
    <property type="component" value="Unassembled WGS sequence"/>
</dbReference>
<organism evidence="5 6">
    <name type="scientific">Alligator mississippiensis</name>
    <name type="common">American alligator</name>
    <dbReference type="NCBI Taxonomy" id="8496"/>
    <lineage>
        <taxon>Eukaryota</taxon>
        <taxon>Metazoa</taxon>
        <taxon>Chordata</taxon>
        <taxon>Craniata</taxon>
        <taxon>Vertebrata</taxon>
        <taxon>Euteleostomi</taxon>
        <taxon>Archelosauria</taxon>
        <taxon>Archosauria</taxon>
        <taxon>Crocodylia</taxon>
        <taxon>Alligatoridae</taxon>
        <taxon>Alligatorinae</taxon>
        <taxon>Alligator</taxon>
    </lineage>
</organism>
<feature type="transmembrane region" description="Helical" evidence="2">
    <location>
        <begin position="191"/>
        <end position="214"/>
    </location>
</feature>
<protein>
    <submittedName>
        <fullName evidence="5">Tumor necrosis factor receptor superfamily member 9</fullName>
    </submittedName>
</protein>
<dbReference type="PhylomeDB" id="A0A151LYK7"/>
<name>A0A151LYK7_ALLMI</name>
<dbReference type="PROSITE" id="PS50050">
    <property type="entry name" value="TNFR_NGFR_2"/>
    <property type="match status" value="1"/>
</dbReference>
<proteinExistence type="predicted"/>
<keyword evidence="1" id="KW-1015">Disulfide bond</keyword>
<dbReference type="eggNOG" id="ENOG502S017">
    <property type="taxonomic scope" value="Eukaryota"/>
</dbReference>
<reference evidence="5 6" key="1">
    <citation type="journal article" date="2012" name="Genome Biol.">
        <title>Sequencing three crocodilian genomes to illuminate the evolution of archosaurs and amniotes.</title>
        <authorList>
            <person name="St John J.A."/>
            <person name="Braun E.L."/>
            <person name="Isberg S.R."/>
            <person name="Miles L.G."/>
            <person name="Chong A.Y."/>
            <person name="Gongora J."/>
            <person name="Dalzell P."/>
            <person name="Moran C."/>
            <person name="Bed'hom B."/>
            <person name="Abzhanov A."/>
            <person name="Burgess S.C."/>
            <person name="Cooksey A.M."/>
            <person name="Castoe T.A."/>
            <person name="Crawford N.G."/>
            <person name="Densmore L.D."/>
            <person name="Drew J.C."/>
            <person name="Edwards S.V."/>
            <person name="Faircloth B.C."/>
            <person name="Fujita M.K."/>
            <person name="Greenwold M.J."/>
            <person name="Hoffmann F.G."/>
            <person name="Howard J.M."/>
            <person name="Iguchi T."/>
            <person name="Janes D.E."/>
            <person name="Khan S.Y."/>
            <person name="Kohno S."/>
            <person name="de Koning A.J."/>
            <person name="Lance S.L."/>
            <person name="McCarthy F.M."/>
            <person name="McCormack J.E."/>
            <person name="Merchant M.E."/>
            <person name="Peterson D.G."/>
            <person name="Pollock D.D."/>
            <person name="Pourmand N."/>
            <person name="Raney B.J."/>
            <person name="Roessler K.A."/>
            <person name="Sanford J.R."/>
            <person name="Sawyer R.H."/>
            <person name="Schmidt C.J."/>
            <person name="Triplett E.W."/>
            <person name="Tuberville T.D."/>
            <person name="Venegas-Anaya M."/>
            <person name="Howard J.T."/>
            <person name="Jarvis E.D."/>
            <person name="Guillette L.J.Jr."/>
            <person name="Glenn T.C."/>
            <person name="Green R.E."/>
            <person name="Ray D.A."/>
        </authorList>
    </citation>
    <scope>NUCLEOTIDE SEQUENCE [LARGE SCALE GENOMIC DNA]</scope>
    <source>
        <strain evidence="5">KSC_2009_1</strain>
    </source>
</reference>
<accession>A0A151LYK7</accession>
<feature type="disulfide bond" evidence="1">
    <location>
        <begin position="70"/>
        <end position="88"/>
    </location>
</feature>